<dbReference type="GO" id="GO:0008758">
    <property type="term" value="F:UDP-2,3-diacylglucosamine hydrolase activity"/>
    <property type="evidence" value="ECO:0007669"/>
    <property type="project" value="TreeGrafter"/>
</dbReference>
<keyword evidence="7" id="KW-1185">Reference proteome</keyword>
<dbReference type="RefSeq" id="WP_155111634.1">
    <property type="nucleotide sequence ID" value="NZ_WMIB01000004.1"/>
</dbReference>
<dbReference type="CDD" id="cd07385">
    <property type="entry name" value="MPP_YkuE_C"/>
    <property type="match status" value="1"/>
</dbReference>
<dbReference type="OrthoDB" id="9780884at2"/>
<dbReference type="InterPro" id="IPR051158">
    <property type="entry name" value="Metallophosphoesterase_sf"/>
</dbReference>
<comment type="cofactor">
    <cofactor evidence="1">
        <name>a divalent metal cation</name>
        <dbReference type="ChEBI" id="CHEBI:60240"/>
    </cofactor>
</comment>
<dbReference type="FunFam" id="3.60.21.10:FF:000028">
    <property type="entry name" value="Putative metallophosphoesterase"/>
    <property type="match status" value="1"/>
</dbReference>
<organism evidence="6 7">
    <name type="scientific">Metabacillus mangrovi</name>
    <dbReference type="NCBI Taxonomy" id="1491830"/>
    <lineage>
        <taxon>Bacteria</taxon>
        <taxon>Bacillati</taxon>
        <taxon>Bacillota</taxon>
        <taxon>Bacilli</taxon>
        <taxon>Bacillales</taxon>
        <taxon>Bacillaceae</taxon>
        <taxon>Metabacillus</taxon>
    </lineage>
</organism>
<dbReference type="GO" id="GO:0046872">
    <property type="term" value="F:metal ion binding"/>
    <property type="evidence" value="ECO:0007669"/>
    <property type="project" value="UniProtKB-KW"/>
</dbReference>
<evidence type="ECO:0000256" key="3">
    <source>
        <dbReference type="ARBA" id="ARBA00022801"/>
    </source>
</evidence>
<proteinExistence type="inferred from homology"/>
<dbReference type="SUPFAM" id="SSF56300">
    <property type="entry name" value="Metallo-dependent phosphatases"/>
    <property type="match status" value="1"/>
</dbReference>
<comment type="similarity">
    <text evidence="4">Belongs to the metallophosphoesterase superfamily.</text>
</comment>
<evidence type="ECO:0000313" key="6">
    <source>
        <dbReference type="EMBL" id="MTH53106.1"/>
    </source>
</evidence>
<dbReference type="InterPro" id="IPR029052">
    <property type="entry name" value="Metallo-depent_PP-like"/>
</dbReference>
<dbReference type="GO" id="GO:0009245">
    <property type="term" value="P:lipid A biosynthetic process"/>
    <property type="evidence" value="ECO:0007669"/>
    <property type="project" value="TreeGrafter"/>
</dbReference>
<dbReference type="EMBL" id="WMIB01000004">
    <property type="protein sequence ID" value="MTH53106.1"/>
    <property type="molecule type" value="Genomic_DNA"/>
</dbReference>
<dbReference type="PANTHER" id="PTHR31302:SF25">
    <property type="entry name" value="PHOSPHOESTERASE"/>
    <property type="match status" value="1"/>
</dbReference>
<evidence type="ECO:0000256" key="4">
    <source>
        <dbReference type="ARBA" id="ARBA00061089"/>
    </source>
</evidence>
<evidence type="ECO:0000256" key="2">
    <source>
        <dbReference type="ARBA" id="ARBA00022723"/>
    </source>
</evidence>
<protein>
    <submittedName>
        <fullName evidence="6">Metallophosphoesterase</fullName>
    </submittedName>
</protein>
<evidence type="ECO:0000313" key="7">
    <source>
        <dbReference type="Proteomes" id="UP000434639"/>
    </source>
</evidence>
<name>A0A7X2S5D4_9BACI</name>
<dbReference type="Proteomes" id="UP000434639">
    <property type="component" value="Unassembled WGS sequence"/>
</dbReference>
<dbReference type="AlphaFoldDB" id="A0A7X2S5D4"/>
<feature type="domain" description="Calcineurin-like phosphoesterase" evidence="5">
    <location>
        <begin position="59"/>
        <end position="225"/>
    </location>
</feature>
<keyword evidence="3" id="KW-0378">Hydrolase</keyword>
<comment type="caution">
    <text evidence="6">The sequence shown here is derived from an EMBL/GenBank/DDBJ whole genome shotgun (WGS) entry which is preliminary data.</text>
</comment>
<sequence>MNKKIPRRSFLKGFLSFAAAGFTLSAGGYGYARFLEPRLLDIQPLNIVSKKIQPAFDGLKIVQFSDTHLSKHYSLNQLKKIITAINGHSPDLVFFTGDLIDDPLHYKEGRQVILHLSGIKAALGKYAVYGNHDHGGYGTGLYQEIMAQSGFRLLKNESARVSLVDGSFIHVAGLDDLILGRPDYKKTAAMGSRSEFTILLAHEPDAWLEAKKYDFDLQLSGHSHGGQIQLPFYGPLITPPYADVYTEGMYTSGEKNLYVNRGLGTTRLPFRFLSVPEITVITLMKGK</sequence>
<dbReference type="Pfam" id="PF00149">
    <property type="entry name" value="Metallophos"/>
    <property type="match status" value="1"/>
</dbReference>
<evidence type="ECO:0000259" key="5">
    <source>
        <dbReference type="Pfam" id="PF00149"/>
    </source>
</evidence>
<dbReference type="PANTHER" id="PTHR31302">
    <property type="entry name" value="TRANSMEMBRANE PROTEIN WITH METALLOPHOSPHOESTERASE DOMAIN-RELATED"/>
    <property type="match status" value="1"/>
</dbReference>
<evidence type="ECO:0000256" key="1">
    <source>
        <dbReference type="ARBA" id="ARBA00001968"/>
    </source>
</evidence>
<gene>
    <name evidence="6" type="ORF">GKZ89_06745</name>
</gene>
<keyword evidence="2" id="KW-0479">Metal-binding</keyword>
<dbReference type="Gene3D" id="3.60.21.10">
    <property type="match status" value="1"/>
</dbReference>
<dbReference type="GO" id="GO:0016020">
    <property type="term" value="C:membrane"/>
    <property type="evidence" value="ECO:0007669"/>
    <property type="project" value="GOC"/>
</dbReference>
<dbReference type="InterPro" id="IPR004843">
    <property type="entry name" value="Calcineurin-like_PHP"/>
</dbReference>
<accession>A0A7X2S5D4</accession>
<reference evidence="6 7" key="1">
    <citation type="journal article" date="2017" name="Int. J. Syst. Evol. Microbiol.">
        <title>Bacillus mangrovi sp. nov., isolated from a sediment sample from a mangrove forest.</title>
        <authorList>
            <person name="Gupta V."/>
            <person name="Singh P.K."/>
            <person name="Korpole S."/>
            <person name="Tanuku N.R.S."/>
            <person name="Pinnaka A.K."/>
        </authorList>
    </citation>
    <scope>NUCLEOTIDE SEQUENCE [LARGE SCALE GENOMIC DNA]</scope>
    <source>
        <strain evidence="6 7">KCTC 33872</strain>
    </source>
</reference>